<dbReference type="KEGG" id="vg:22112087"/>
<dbReference type="Proteomes" id="UP000030045">
    <property type="component" value="Segment"/>
</dbReference>
<dbReference type="GeneID" id="22112087"/>
<protein>
    <submittedName>
        <fullName evidence="1">Uncharacterized protein</fullName>
    </submittedName>
</protein>
<proteinExistence type="predicted"/>
<dbReference type="EMBL" id="KC310802">
    <property type="protein sequence ID" value="AGK86513.1"/>
    <property type="molecule type" value="Genomic_DNA"/>
</dbReference>
<dbReference type="RefSeq" id="YP_009103168.1">
    <property type="nucleotide sequence ID" value="NC_025456.1"/>
</dbReference>
<evidence type="ECO:0000313" key="1">
    <source>
        <dbReference type="EMBL" id="AGK86513.1"/>
    </source>
</evidence>
<gene>
    <name evidence="1" type="ORF">S-CBP1_0007</name>
</gene>
<reference evidence="1 2" key="2">
    <citation type="journal article" date="2015" name="PLoS ONE">
        <title>Comparative Genomic and Phylogenomic Analyses Reveal a Conserved Core Genome Shared by Estuarine and Oceanic Cyanopodoviruses.</title>
        <authorList>
            <person name="Huang S."/>
            <person name="Zhang S."/>
            <person name="Jiao N."/>
            <person name="Chen F."/>
        </authorList>
    </citation>
    <scope>NUCLEOTIDE SEQUENCE [LARGE SCALE GENOMIC DNA]</scope>
</reference>
<dbReference type="OrthoDB" id="29249at10239"/>
<organism evidence="1 2">
    <name type="scientific">Synechococcus phage S-CBP1</name>
    <dbReference type="NCBI Taxonomy" id="1273711"/>
    <lineage>
        <taxon>Viruses</taxon>
        <taxon>Duplodnaviria</taxon>
        <taxon>Heunggongvirae</taxon>
        <taxon>Uroviricota</taxon>
        <taxon>Caudoviricetes</taxon>
        <taxon>Autographivirales</taxon>
        <taxon>Sechaudvirinae</taxon>
        <taxon>Angmobvirus</taxon>
        <taxon>Angmobvirus SCBP1</taxon>
    </lineage>
</organism>
<keyword evidence="2" id="KW-1185">Reference proteome</keyword>
<evidence type="ECO:0000313" key="2">
    <source>
        <dbReference type="Proteomes" id="UP000030045"/>
    </source>
</evidence>
<name>A0A096VKD2_9CAUD</name>
<sequence>MKAKAQVIIDMCLDDGLSAALYNSEPALTDAQVISIIDKAKHEIWLQLDTYFVFE</sequence>
<reference evidence="2" key="1">
    <citation type="submission" date="2012-12" db="EMBL/GenBank/DDBJ databases">
        <title>Genomics of marine cyanopodoviruses.</title>
        <authorList>
            <person name="Huang S."/>
            <person name="Chen F."/>
        </authorList>
    </citation>
    <scope>NUCLEOTIDE SEQUENCE [LARGE SCALE GENOMIC DNA]</scope>
</reference>
<accession>A0A096VKD2</accession>